<keyword evidence="6" id="KW-0614">Plasmid</keyword>
<dbReference type="GO" id="GO:0006355">
    <property type="term" value="P:regulation of DNA-templated transcription"/>
    <property type="evidence" value="ECO:0007669"/>
    <property type="project" value="InterPro"/>
</dbReference>
<evidence type="ECO:0000313" key="6">
    <source>
        <dbReference type="EMBL" id="UZF48229.1"/>
    </source>
</evidence>
<dbReference type="PROSITE" id="PS50045">
    <property type="entry name" value="SIGMA54_INTERACT_4"/>
    <property type="match status" value="1"/>
</dbReference>
<organism evidence="6 7">
    <name type="scientific">Rhodococcus rhodochrous</name>
    <dbReference type="NCBI Taxonomy" id="1829"/>
    <lineage>
        <taxon>Bacteria</taxon>
        <taxon>Bacillati</taxon>
        <taxon>Actinomycetota</taxon>
        <taxon>Actinomycetes</taxon>
        <taxon>Mycobacteriales</taxon>
        <taxon>Nocardiaceae</taxon>
        <taxon>Rhodococcus</taxon>
    </lineage>
</organism>
<dbReference type="RefSeq" id="WP_229583283.1">
    <property type="nucleotide sequence ID" value="NZ_CP083975.1"/>
</dbReference>
<keyword evidence="2" id="KW-0067">ATP-binding</keyword>
<dbReference type="InterPro" id="IPR027417">
    <property type="entry name" value="P-loop_NTPase"/>
</dbReference>
<geneLocation type="plasmid" evidence="6 7">
    <name>pGD02.2.1</name>
</geneLocation>
<dbReference type="PRINTS" id="PR01590">
    <property type="entry name" value="HTHFIS"/>
</dbReference>
<name>A0AA46X171_RHORH</name>
<dbReference type="PANTHER" id="PTHR32071">
    <property type="entry name" value="TRANSCRIPTIONAL REGULATORY PROTEIN"/>
    <property type="match status" value="1"/>
</dbReference>
<feature type="domain" description="Sigma-54 factor interaction" evidence="5">
    <location>
        <begin position="451"/>
        <end position="512"/>
    </location>
</feature>
<dbReference type="Pfam" id="PF02954">
    <property type="entry name" value="HTH_8"/>
    <property type="match status" value="1"/>
</dbReference>
<dbReference type="Gene3D" id="1.10.8.60">
    <property type="match status" value="1"/>
</dbReference>
<reference evidence="6 7" key="1">
    <citation type="journal article" date="2021" name="Front. Microbiol.">
        <title>Bacterial Transformation of Aromatic Monomers in Softwood Black Liquor.</title>
        <authorList>
            <person name="Navas L.E."/>
            <person name="Dexter G."/>
            <person name="Liu J."/>
            <person name="Levy-Booth D."/>
            <person name="Cho M."/>
            <person name="Jang S.K."/>
            <person name="Mansfield S.D."/>
            <person name="Renneckar S."/>
            <person name="Mohn W.W."/>
            <person name="Eltis L.D."/>
        </authorList>
    </citation>
    <scope>NUCLEOTIDE SEQUENCE [LARGE SCALE GENOMIC DNA]</scope>
    <source>
        <strain evidence="6 7">GD02</strain>
    </source>
</reference>
<gene>
    <name evidence="6" type="ORF">KUM34_028150</name>
</gene>
<dbReference type="Gene3D" id="3.30.450.40">
    <property type="match status" value="1"/>
</dbReference>
<dbReference type="EMBL" id="CP083975">
    <property type="protein sequence ID" value="UZF48229.1"/>
    <property type="molecule type" value="Genomic_DNA"/>
</dbReference>
<dbReference type="InterPro" id="IPR002197">
    <property type="entry name" value="HTH_Fis"/>
</dbReference>
<dbReference type="Pfam" id="PF25601">
    <property type="entry name" value="AAA_lid_14"/>
    <property type="match status" value="1"/>
</dbReference>
<evidence type="ECO:0000256" key="2">
    <source>
        <dbReference type="ARBA" id="ARBA00022840"/>
    </source>
</evidence>
<evidence type="ECO:0000256" key="4">
    <source>
        <dbReference type="ARBA" id="ARBA00023163"/>
    </source>
</evidence>
<dbReference type="Proteomes" id="UP001162740">
    <property type="component" value="Plasmid pGD02.2.1"/>
</dbReference>
<evidence type="ECO:0000256" key="3">
    <source>
        <dbReference type="ARBA" id="ARBA00023015"/>
    </source>
</evidence>
<evidence type="ECO:0000256" key="1">
    <source>
        <dbReference type="ARBA" id="ARBA00022741"/>
    </source>
</evidence>
<dbReference type="GO" id="GO:0005524">
    <property type="term" value="F:ATP binding"/>
    <property type="evidence" value="ECO:0007669"/>
    <property type="project" value="UniProtKB-KW"/>
</dbReference>
<proteinExistence type="predicted"/>
<dbReference type="InterPro" id="IPR058031">
    <property type="entry name" value="AAA_lid_NorR"/>
</dbReference>
<dbReference type="SUPFAM" id="SSF46689">
    <property type="entry name" value="Homeodomain-like"/>
    <property type="match status" value="1"/>
</dbReference>
<dbReference type="InterPro" id="IPR002078">
    <property type="entry name" value="Sigma_54_int"/>
</dbReference>
<dbReference type="AlphaFoldDB" id="A0AA46X171"/>
<accession>A0AA46X171</accession>
<dbReference type="InterPro" id="IPR009057">
    <property type="entry name" value="Homeodomain-like_sf"/>
</dbReference>
<sequence length="589" mass="62527">MTIDDATRTVLQARESVFASPSALADVTGVRPQILKSWRRSLSYGLDPDRCVPKPSPSPESSALLRRFAGLVIEAKGSAMAQSNCSVAITDPDGRLLNRWVTDGGFAATLDRKLIVPDFSVAEGVTGTGSSSIVLETGQPAAVAGPEHFNGDWIGFTCAGAPIRHPITRRLIGSLNLTVRHSDTSPVLLSWVTDMAADIERAMLDNASTEEKLLLAAYMKAKRDARHPVVCLNDRTVISNAPAARMLGPADQGLVWEVASKFLRDRSGIAALTLADGSSVRVDVTAVSDGATPIGAVVRLTPDDRIEGAISVPSSSPASLPGLVGASSAWRRLCARAGSDTAAPTLVVGEAGTGKMAVASAIGGQAPAVVDAEASYSTQAQWLDNVRGACQSGAAHVVLRHLDCLDASWAGSTAQLLEMARDRGLRVSATFTRRTADDSTTPLIDWFDEILEVPPLSDRMDDMGLLLESLTARHAATGHRVRWLPDAVQLMTRIMWPRNVASLESAVREVLSGHTKSAIGATDLPADLRARASRRNLVGLEQVEAKAIIEALRNAHGNKRHAANALGIARSTLYRKMRVLGIDLSASNY</sequence>
<dbReference type="Gene3D" id="1.10.10.60">
    <property type="entry name" value="Homeodomain-like"/>
    <property type="match status" value="1"/>
</dbReference>
<dbReference type="GO" id="GO:0043565">
    <property type="term" value="F:sequence-specific DNA binding"/>
    <property type="evidence" value="ECO:0007669"/>
    <property type="project" value="InterPro"/>
</dbReference>
<keyword evidence="3" id="KW-0805">Transcription regulation</keyword>
<keyword evidence="1" id="KW-0547">Nucleotide-binding</keyword>
<evidence type="ECO:0000259" key="5">
    <source>
        <dbReference type="PROSITE" id="PS50045"/>
    </source>
</evidence>
<dbReference type="SUPFAM" id="SSF52540">
    <property type="entry name" value="P-loop containing nucleoside triphosphate hydrolases"/>
    <property type="match status" value="1"/>
</dbReference>
<evidence type="ECO:0000313" key="7">
    <source>
        <dbReference type="Proteomes" id="UP001162740"/>
    </source>
</evidence>
<protein>
    <submittedName>
        <fullName evidence="6">Fis family transcriptional regulator</fullName>
    </submittedName>
</protein>
<dbReference type="InterPro" id="IPR029016">
    <property type="entry name" value="GAF-like_dom_sf"/>
</dbReference>
<keyword evidence="4" id="KW-0804">Transcription</keyword>